<dbReference type="EMBL" id="MIGA01000083">
    <property type="protein sequence ID" value="OSY36029.1"/>
    <property type="molecule type" value="Genomic_DNA"/>
</dbReference>
<comment type="caution">
    <text evidence="1">The sequence shown here is derived from an EMBL/GenBank/DDBJ whole genome shotgun (WGS) entry which is preliminary data.</text>
</comment>
<reference evidence="1 2" key="1">
    <citation type="submission" date="2016-09" db="EMBL/GenBank/DDBJ databases">
        <title>Streptomyces platensis DSM40041, a candidate organism with high potential of specific P450 cytochromes.</title>
        <authorList>
            <person name="Grumaz C."/>
            <person name="Vainshtein Y."/>
            <person name="Kirstahler P."/>
            <person name="Sohn K."/>
        </authorList>
    </citation>
    <scope>NUCLEOTIDE SEQUENCE [LARGE SCALE GENOMIC DNA]</scope>
    <source>
        <strain evidence="1 2">DSM 40041</strain>
    </source>
</reference>
<protein>
    <submittedName>
        <fullName evidence="1">Uncharacterized protein</fullName>
    </submittedName>
</protein>
<organism evidence="1 2">
    <name type="scientific">Streptomyces platensis</name>
    <dbReference type="NCBI Taxonomy" id="58346"/>
    <lineage>
        <taxon>Bacteria</taxon>
        <taxon>Bacillati</taxon>
        <taxon>Actinomycetota</taxon>
        <taxon>Actinomycetes</taxon>
        <taxon>Kitasatosporales</taxon>
        <taxon>Streptomycetaceae</taxon>
        <taxon>Streptomyces</taxon>
    </lineage>
</organism>
<keyword evidence="2" id="KW-1185">Reference proteome</keyword>
<evidence type="ECO:0000313" key="2">
    <source>
        <dbReference type="Proteomes" id="UP000194225"/>
    </source>
</evidence>
<evidence type="ECO:0000313" key="1">
    <source>
        <dbReference type="EMBL" id="OSY36029.1"/>
    </source>
</evidence>
<proteinExistence type="predicted"/>
<accession>A0ABX3XLB9</accession>
<gene>
    <name evidence="1" type="ORF">BG653_06959</name>
</gene>
<name>A0ABX3XLB9_STRPT</name>
<sequence>MIEEISGLPSSLRPVTAVTVTSPVMSVPELVMKHLLPLITQSSPSRTAVVRVAPASEPPSGSVRPKAPSISPLHSLGSHARFCSSVPKW</sequence>
<dbReference type="Proteomes" id="UP000194225">
    <property type="component" value="Unassembled WGS sequence"/>
</dbReference>